<evidence type="ECO:0000313" key="3">
    <source>
        <dbReference type="EMBL" id="EGK02086.1"/>
    </source>
</evidence>
<feature type="chain" id="PRO_5003324132" description="Outer membrane efflux protein" evidence="2">
    <location>
        <begin position="26"/>
        <end position="416"/>
    </location>
</feature>
<dbReference type="GO" id="GO:0015562">
    <property type="term" value="F:efflux transmembrane transporter activity"/>
    <property type="evidence" value="ECO:0007669"/>
    <property type="project" value="InterPro"/>
</dbReference>
<dbReference type="HOGENOM" id="CLU_012817_14_4_10"/>
<comment type="similarity">
    <text evidence="1">Belongs to the outer membrane factor (OMF) (TC 1.B.17) family.</text>
</comment>
<dbReference type="AlphaFoldDB" id="F5IXA3"/>
<dbReference type="PANTHER" id="PTHR30203">
    <property type="entry name" value="OUTER MEMBRANE CATION EFFLUX PROTEIN"/>
    <property type="match status" value="1"/>
</dbReference>
<dbReference type="EMBL" id="ADLV01000019">
    <property type="protein sequence ID" value="EGK02086.1"/>
    <property type="molecule type" value="Genomic_DNA"/>
</dbReference>
<dbReference type="STRING" id="742766.HMPREF9455_01720"/>
<dbReference type="Gene3D" id="1.20.1600.10">
    <property type="entry name" value="Outer membrane efflux proteins (OEP)"/>
    <property type="match status" value="1"/>
</dbReference>
<keyword evidence="4" id="KW-1185">Reference proteome</keyword>
<sequence>MKTNKIYTTILVLFSLMNFVSYTRAQDSTKKNIISLSFQEYLNQVGKNNLNYLTEKYNVNIADAEVIAQKVLPDPELTFEGTDENFSMGLSYTLELGNKRGTRVRLAKSQAELEKLALEYYYQELRAEAADLYLDAIQQRELLDIKKSSYDYMLQLSQSDSIRFKLGEITEIDARQSKLEAATLLNEVFEQEAVYQSALATLNQYMGQTTLSLMNLSGKWENIDRNYLLPELITIGLTSRVDLYAAKKNIDVAVNQYKLVRAERRMDLGLSVSYERDWHGFFPPSRSVTAGVSIPLQFSNLNKGTLKVADYGIEQTKVQKQNIELQIQTEISQAFFQFEASRKKSEQYQTGLLEDAKKVLDGMVYKYKRGESNITDVLIAQRTYNEVQELYLETMKGYASSLVALQKACGIWDIDF</sequence>
<gene>
    <name evidence="3" type="ORF">HMPREF9455_01720</name>
</gene>
<reference evidence="3 4" key="1">
    <citation type="submission" date="2011-04" db="EMBL/GenBank/DDBJ databases">
        <title>The Genome Sequence of Dysgonomonas gadei ATCC BAA-286.</title>
        <authorList>
            <consortium name="The Broad Institute Genome Sequencing Platform"/>
            <person name="Earl A."/>
            <person name="Ward D."/>
            <person name="Feldgarden M."/>
            <person name="Gevers D."/>
            <person name="Pudlo N."/>
            <person name="Martens E."/>
            <person name="Allen-Vercoe E."/>
            <person name="Young S.K."/>
            <person name="Zeng Q."/>
            <person name="Gargeya S."/>
            <person name="Fitzgerald M."/>
            <person name="Haas B."/>
            <person name="Abouelleil A."/>
            <person name="Alvarado L."/>
            <person name="Arachchi H.M."/>
            <person name="Berlin A."/>
            <person name="Brown A."/>
            <person name="Chapman S.B."/>
            <person name="Chen Z."/>
            <person name="Dunbar C."/>
            <person name="Freedman E."/>
            <person name="Gearin G."/>
            <person name="Gellesch M."/>
            <person name="Goldberg J."/>
            <person name="Griggs A."/>
            <person name="Gujja S."/>
            <person name="Heiman D."/>
            <person name="Howarth C."/>
            <person name="Larson L."/>
            <person name="Lui A."/>
            <person name="MacDonald P.J.P."/>
            <person name="Mehta T."/>
            <person name="Montmayeur A."/>
            <person name="Murphy C."/>
            <person name="Neiman D."/>
            <person name="Pearson M."/>
            <person name="Priest M."/>
            <person name="Roberts A."/>
            <person name="Saif S."/>
            <person name="Shea T."/>
            <person name="Shenoy N."/>
            <person name="Sisk P."/>
            <person name="Stolte C."/>
            <person name="Sykes S."/>
            <person name="Yandava C."/>
            <person name="Wortman J."/>
            <person name="Nusbaum C."/>
            <person name="Birren B."/>
        </authorList>
    </citation>
    <scope>NUCLEOTIDE SEQUENCE [LARGE SCALE GENOMIC DNA]</scope>
    <source>
        <strain evidence="3 4">ATCC BAA-286</strain>
    </source>
</reference>
<dbReference type="eggNOG" id="COG1538">
    <property type="taxonomic scope" value="Bacteria"/>
</dbReference>
<evidence type="ECO:0000256" key="1">
    <source>
        <dbReference type="ARBA" id="ARBA00007613"/>
    </source>
</evidence>
<comment type="caution">
    <text evidence="3">The sequence shown here is derived from an EMBL/GenBank/DDBJ whole genome shotgun (WGS) entry which is preliminary data.</text>
</comment>
<dbReference type="OrthoDB" id="9791261at2"/>
<dbReference type="SUPFAM" id="SSF56954">
    <property type="entry name" value="Outer membrane efflux proteins (OEP)"/>
    <property type="match status" value="1"/>
</dbReference>
<dbReference type="InterPro" id="IPR003423">
    <property type="entry name" value="OMP_efflux"/>
</dbReference>
<proteinExistence type="inferred from homology"/>
<accession>F5IXA3</accession>
<dbReference type="Proteomes" id="UP000004913">
    <property type="component" value="Unassembled WGS sequence"/>
</dbReference>
<protein>
    <recommendedName>
        <fullName evidence="5">Outer membrane efflux protein</fullName>
    </recommendedName>
</protein>
<feature type="signal peptide" evidence="2">
    <location>
        <begin position="1"/>
        <end position="25"/>
    </location>
</feature>
<dbReference type="RefSeq" id="WP_006799235.1">
    <property type="nucleotide sequence ID" value="NZ_GL891982.1"/>
</dbReference>
<dbReference type="InterPro" id="IPR010131">
    <property type="entry name" value="MdtP/NodT-like"/>
</dbReference>
<keyword evidence="2" id="KW-0732">Signal</keyword>
<name>F5IXA3_9BACT</name>
<dbReference type="PANTHER" id="PTHR30203:SF24">
    <property type="entry name" value="BLR4935 PROTEIN"/>
    <property type="match status" value="1"/>
</dbReference>
<organism evidence="3 4">
    <name type="scientific">Dysgonomonas gadei ATCC BAA-286</name>
    <dbReference type="NCBI Taxonomy" id="742766"/>
    <lineage>
        <taxon>Bacteria</taxon>
        <taxon>Pseudomonadati</taxon>
        <taxon>Bacteroidota</taxon>
        <taxon>Bacteroidia</taxon>
        <taxon>Bacteroidales</taxon>
        <taxon>Dysgonomonadaceae</taxon>
        <taxon>Dysgonomonas</taxon>
    </lineage>
</organism>
<evidence type="ECO:0000313" key="4">
    <source>
        <dbReference type="Proteomes" id="UP000004913"/>
    </source>
</evidence>
<dbReference type="Pfam" id="PF02321">
    <property type="entry name" value="OEP"/>
    <property type="match status" value="1"/>
</dbReference>
<evidence type="ECO:0008006" key="5">
    <source>
        <dbReference type="Google" id="ProtNLM"/>
    </source>
</evidence>
<evidence type="ECO:0000256" key="2">
    <source>
        <dbReference type="SAM" id="SignalP"/>
    </source>
</evidence>